<evidence type="ECO:0000259" key="1">
    <source>
        <dbReference type="Pfam" id="PF08241"/>
    </source>
</evidence>
<dbReference type="SUPFAM" id="SSF53335">
    <property type="entry name" value="S-adenosyl-L-methionine-dependent methyltransferases"/>
    <property type="match status" value="1"/>
</dbReference>
<dbReference type="CDD" id="cd02440">
    <property type="entry name" value="AdoMet_MTases"/>
    <property type="match status" value="1"/>
</dbReference>
<dbReference type="InterPro" id="IPR029063">
    <property type="entry name" value="SAM-dependent_MTases_sf"/>
</dbReference>
<name>A0ABW7D558_9GAMM</name>
<dbReference type="InterPro" id="IPR013216">
    <property type="entry name" value="Methyltransf_11"/>
</dbReference>
<gene>
    <name evidence="2" type="ORF">ACEU0G_001154</name>
</gene>
<dbReference type="Pfam" id="PF08241">
    <property type="entry name" value="Methyltransf_11"/>
    <property type="match status" value="1"/>
</dbReference>
<evidence type="ECO:0000313" key="3">
    <source>
        <dbReference type="Proteomes" id="UP001605261"/>
    </source>
</evidence>
<reference evidence="2 3" key="1">
    <citation type="submission" date="2024-09" db="EMBL/GenBank/DDBJ databases">
        <authorList>
            <consortium name="All-Russian atlas of soil microorganisms"/>
            <consortium name="as a basis for the search for new antimicrobial producers and enzymes with unique properties"/>
            <person name="Sokolova E.A."/>
            <person name="Voronina E.N."/>
        </authorList>
    </citation>
    <scope>NUCLEOTIDE SEQUENCE [LARGE SCALE GENOMIC DNA]</scope>
    <source>
        <strain evidence="2 3">AF-22b-331.1</strain>
    </source>
</reference>
<accession>A0ABW7D558</accession>
<dbReference type="PANTHER" id="PTHR43861">
    <property type="entry name" value="TRANS-ACONITATE 2-METHYLTRANSFERASE-RELATED"/>
    <property type="match status" value="1"/>
</dbReference>
<organism evidence="2 3">
    <name type="scientific">Stenotrophomonas nematodicola</name>
    <dbReference type="NCBI Taxonomy" id="2656746"/>
    <lineage>
        <taxon>Bacteria</taxon>
        <taxon>Pseudomonadati</taxon>
        <taxon>Pseudomonadota</taxon>
        <taxon>Gammaproteobacteria</taxon>
        <taxon>Lysobacterales</taxon>
        <taxon>Lysobacteraceae</taxon>
        <taxon>Stenotrophomonas</taxon>
    </lineage>
</organism>
<comment type="caution">
    <text evidence="2">The sequence shown here is derived from an EMBL/GenBank/DDBJ whole genome shotgun (WGS) entry which is preliminary data.</text>
</comment>
<dbReference type="RefSeq" id="WP_394164596.1">
    <property type="nucleotide sequence ID" value="NZ_JBHGCJ010000018.1"/>
</dbReference>
<evidence type="ECO:0000313" key="2">
    <source>
        <dbReference type="EMBL" id="MFG6111263.1"/>
    </source>
</evidence>
<protein>
    <submittedName>
        <fullName evidence="2">Trans-aconitate 2-methyltransferase</fullName>
    </submittedName>
</protein>
<dbReference type="Gene3D" id="3.40.50.150">
    <property type="entry name" value="Vaccinia Virus protein VP39"/>
    <property type="match status" value="1"/>
</dbReference>
<sequence length="260" mass="27931">MSAFDSHTPPDAGQQWNAHDYAIDAGFVPVLGGAVARLLDPQHGERILDLGCGDGVLSVDLALSGAHITGVDASPELVGGARARGIEAHVMDAHALTFTRQFDAVFSNAALHWMRGADQVIAGVARALKPGGRFVAEMGGHGNVVAITSALQAALCSNGHAVPAFPWHFPTADDYAERLRAHGFQVRYIEMQARPTALPTGMRGWLRTFASPFLTGLDATQRQRVIDDAVALLEPTQCDARGQWTADYVRLRFDARLRTV</sequence>
<proteinExistence type="predicted"/>
<dbReference type="Proteomes" id="UP001605261">
    <property type="component" value="Unassembled WGS sequence"/>
</dbReference>
<dbReference type="EMBL" id="JBHGCJ010000018">
    <property type="protein sequence ID" value="MFG6111263.1"/>
    <property type="molecule type" value="Genomic_DNA"/>
</dbReference>
<feature type="domain" description="Methyltransferase type 11" evidence="1">
    <location>
        <begin position="48"/>
        <end position="135"/>
    </location>
</feature>
<dbReference type="PANTHER" id="PTHR43861:SF1">
    <property type="entry name" value="TRANS-ACONITATE 2-METHYLTRANSFERASE"/>
    <property type="match status" value="1"/>
</dbReference>
<keyword evidence="3" id="KW-1185">Reference proteome</keyword>